<evidence type="ECO:0000313" key="4">
    <source>
        <dbReference type="Proteomes" id="UP000078555"/>
    </source>
</evidence>
<keyword evidence="4" id="KW-1185">Reference proteome</keyword>
<protein>
    <submittedName>
        <fullName evidence="1">Uncharacterized protein</fullName>
    </submittedName>
</protein>
<dbReference type="Proteomes" id="UP000078550">
    <property type="component" value="Unassembled WGS sequence"/>
</dbReference>
<dbReference type="EMBL" id="FLRE01000198">
    <property type="protein sequence ID" value="SBT49827.1"/>
    <property type="molecule type" value="Genomic_DNA"/>
</dbReference>
<dbReference type="Proteomes" id="UP000078555">
    <property type="component" value="Unassembled WGS sequence"/>
</dbReference>
<sequence>MLLATMSWRYEYVLYVLRTCYICSKSVNASVLHPHITNLCRLKNFEDNRESLLFFSSIGRAFAYKNIPFCRYVCTGKKKAQLKNLWHTHECFVLIGRRGK</sequence>
<accession>A0A1A8ZZW3</accession>
<dbReference type="EMBL" id="FLRD01000153">
    <property type="protein sequence ID" value="SBT49435.1"/>
    <property type="molecule type" value="Genomic_DNA"/>
</dbReference>
<reference evidence="1" key="2">
    <citation type="submission" date="2016-05" db="EMBL/GenBank/DDBJ databases">
        <authorList>
            <person name="Lavstsen T."/>
            <person name="Jespersen J.S."/>
        </authorList>
    </citation>
    <scope>NUCLEOTIDE SEQUENCE [LARGE SCALE GENOMIC DNA]</scope>
</reference>
<evidence type="ECO:0000313" key="2">
    <source>
        <dbReference type="EMBL" id="SBT49827.1"/>
    </source>
</evidence>
<reference evidence="3 4" key="1">
    <citation type="submission" date="2016-05" db="EMBL/GenBank/DDBJ databases">
        <authorList>
            <person name="Naeem Raeece"/>
        </authorList>
    </citation>
    <scope>NUCLEOTIDE SEQUENCE [LARGE SCALE GENOMIC DNA]</scope>
</reference>
<evidence type="ECO:0000313" key="3">
    <source>
        <dbReference type="Proteomes" id="UP000078550"/>
    </source>
</evidence>
<name>A0A1A8ZZW3_PLAOA</name>
<evidence type="ECO:0000313" key="1">
    <source>
        <dbReference type="EMBL" id="SBT49435.1"/>
    </source>
</evidence>
<organism evidence="1 4">
    <name type="scientific">Plasmodium ovale wallikeri</name>
    <dbReference type="NCBI Taxonomy" id="864142"/>
    <lineage>
        <taxon>Eukaryota</taxon>
        <taxon>Sar</taxon>
        <taxon>Alveolata</taxon>
        <taxon>Apicomplexa</taxon>
        <taxon>Aconoidasida</taxon>
        <taxon>Haemosporida</taxon>
        <taxon>Plasmodiidae</taxon>
        <taxon>Plasmodium</taxon>
        <taxon>Plasmodium (Plasmodium)</taxon>
    </lineage>
</organism>
<gene>
    <name evidence="1" type="ORF">POVWA1_059530</name>
    <name evidence="2" type="ORF">POVWA2_058860</name>
</gene>
<dbReference type="AlphaFoldDB" id="A0A1A8ZZW3"/>
<proteinExistence type="predicted"/>